<evidence type="ECO:0000313" key="2">
    <source>
        <dbReference type="Proteomes" id="UP000215374"/>
    </source>
</evidence>
<reference evidence="1 2" key="1">
    <citation type="submission" date="2017-06" db="EMBL/GenBank/DDBJ databases">
        <authorList>
            <consortium name="Pathogen Informatics"/>
        </authorList>
    </citation>
    <scope>NUCLEOTIDE SEQUENCE [LARGE SCALE GENOMIC DNA]</scope>
    <source>
        <strain evidence="1 2">NCTC13015</strain>
    </source>
</reference>
<evidence type="ECO:0000313" key="1">
    <source>
        <dbReference type="EMBL" id="SNV62993.1"/>
    </source>
</evidence>
<gene>
    <name evidence="1" type="ORF">SAMEA4535761_00785</name>
</gene>
<dbReference type="EMBL" id="LT906467">
    <property type="protein sequence ID" value="SNV62993.1"/>
    <property type="molecule type" value="Genomic_DNA"/>
</dbReference>
<organism evidence="1 2">
    <name type="scientific">Corynebacterium imitans</name>
    <dbReference type="NCBI Taxonomy" id="156978"/>
    <lineage>
        <taxon>Bacteria</taxon>
        <taxon>Bacillati</taxon>
        <taxon>Actinomycetota</taxon>
        <taxon>Actinomycetes</taxon>
        <taxon>Mycobacteriales</taxon>
        <taxon>Corynebacteriaceae</taxon>
        <taxon>Corynebacterium</taxon>
    </lineage>
</organism>
<sequence length="70" mass="7663">MFASPVKRTSRFVSQPGTMRAAVNVANPGFLWPALSTQVCVYRMPLHIEVIKSAVHISQGLPFGGPPEQR</sequence>
<protein>
    <submittedName>
        <fullName evidence="1">Uncharacterized protein</fullName>
    </submittedName>
</protein>
<proteinExistence type="predicted"/>
<dbReference type="AlphaFoldDB" id="A0A239YWP9"/>
<accession>A0A239YWP9</accession>
<name>A0A239YWP9_9CORY</name>
<dbReference type="Proteomes" id="UP000215374">
    <property type="component" value="Chromosome 1"/>
</dbReference>